<dbReference type="AlphaFoldDB" id="A0A5J4YWZ7"/>
<reference evidence="2" key="1">
    <citation type="journal article" date="2019" name="Nat. Commun.">
        <title>Expansion of phycobilisome linker gene families in mesophilic red algae.</title>
        <authorList>
            <person name="Lee J."/>
            <person name="Kim D."/>
            <person name="Bhattacharya D."/>
            <person name="Yoon H.S."/>
        </authorList>
    </citation>
    <scope>NUCLEOTIDE SEQUENCE [LARGE SCALE GENOMIC DNA]</scope>
    <source>
        <strain evidence="2">CCMP 1328</strain>
    </source>
</reference>
<dbReference type="OrthoDB" id="1923844at2759"/>
<dbReference type="EMBL" id="VRMN01000003">
    <property type="protein sequence ID" value="KAA8495705.1"/>
    <property type="molecule type" value="Genomic_DNA"/>
</dbReference>
<dbReference type="Gene3D" id="3.20.20.60">
    <property type="entry name" value="Phosphoenolpyruvate-binding domains"/>
    <property type="match status" value="1"/>
</dbReference>
<evidence type="ECO:0000313" key="1">
    <source>
        <dbReference type="EMBL" id="KAA8495705.1"/>
    </source>
</evidence>
<name>A0A5J4YWZ7_PORPP</name>
<dbReference type="PANTHER" id="PTHR42905:SF2">
    <property type="entry name" value="PHOSPHOENOLPYRUVATE CARBOXYLASE FAMILY PROTEIN"/>
    <property type="match status" value="1"/>
</dbReference>
<dbReference type="Pfam" id="PF13714">
    <property type="entry name" value="PEP_mutase"/>
    <property type="match status" value="1"/>
</dbReference>
<gene>
    <name evidence="1" type="ORF">FVE85_1860</name>
</gene>
<dbReference type="Proteomes" id="UP000324585">
    <property type="component" value="Unassembled WGS sequence"/>
</dbReference>
<protein>
    <submittedName>
        <fullName evidence="1">2,3-dimethylmalate lyase</fullName>
    </submittedName>
</protein>
<proteinExistence type="predicted"/>
<organism evidence="1 2">
    <name type="scientific">Porphyridium purpureum</name>
    <name type="common">Red alga</name>
    <name type="synonym">Porphyridium cruentum</name>
    <dbReference type="NCBI Taxonomy" id="35688"/>
    <lineage>
        <taxon>Eukaryota</taxon>
        <taxon>Rhodophyta</taxon>
        <taxon>Bangiophyceae</taxon>
        <taxon>Porphyridiales</taxon>
        <taxon>Porphyridiaceae</taxon>
        <taxon>Porphyridium</taxon>
    </lineage>
</organism>
<dbReference type="GO" id="GO:0016829">
    <property type="term" value="F:lyase activity"/>
    <property type="evidence" value="ECO:0007669"/>
    <property type="project" value="UniProtKB-KW"/>
</dbReference>
<keyword evidence="2" id="KW-1185">Reference proteome</keyword>
<dbReference type="InterPro" id="IPR039556">
    <property type="entry name" value="ICL/PEPM"/>
</dbReference>
<dbReference type="InterPro" id="IPR040442">
    <property type="entry name" value="Pyrv_kinase-like_dom_sf"/>
</dbReference>
<evidence type="ECO:0000313" key="2">
    <source>
        <dbReference type="Proteomes" id="UP000324585"/>
    </source>
</evidence>
<dbReference type="InterPro" id="IPR015813">
    <property type="entry name" value="Pyrv/PenolPyrv_kinase-like_dom"/>
</dbReference>
<sequence>MSAQSAPLFGNVSRSRTPAQQLRDLLQRNPDEMLLMPCCYDGLSAKLVERAGFELTFMSGFSVAGSKGLPDTGLLSYEEMRQRVTEITSVISIPLIADADGGYGNAINVKRTIHGYAAAGAAGLLLEDQVLPKRCGHTRGKAVVSREEAISRMQAAVDARDAGSDIVIIGRTDAAACVSFEEALERARIFLELGADMTFVEAPRSERELAMYCESVGGMKLVNCLEGGDTPILPPQRLEELGFKLAAYPLSLLSSSIKAMEVTLAALRSGDPAGVEPHLVPFEDVRSIVGFDEYDKQQQRYKV</sequence>
<dbReference type="PANTHER" id="PTHR42905">
    <property type="entry name" value="PHOSPHOENOLPYRUVATE CARBOXYLASE"/>
    <property type="match status" value="1"/>
</dbReference>
<comment type="caution">
    <text evidence="1">The sequence shown here is derived from an EMBL/GenBank/DDBJ whole genome shotgun (WGS) entry which is preliminary data.</text>
</comment>
<dbReference type="SUPFAM" id="SSF51621">
    <property type="entry name" value="Phosphoenolpyruvate/pyruvate domain"/>
    <property type="match status" value="1"/>
</dbReference>
<accession>A0A5J4YWZ7</accession>
<keyword evidence="1" id="KW-0456">Lyase</keyword>
<dbReference type="OMA" id="QFVICAR"/>
<dbReference type="CDD" id="cd00377">
    <property type="entry name" value="ICL_PEPM"/>
    <property type="match status" value="1"/>
</dbReference>